<dbReference type="InterPro" id="IPR034154">
    <property type="entry name" value="TOPRIM_DnaG/twinkle"/>
</dbReference>
<dbReference type="EMBL" id="CP038450">
    <property type="protein sequence ID" value="QJT41487.1"/>
    <property type="molecule type" value="Genomic_DNA"/>
</dbReference>
<geneLocation type="plasmid" evidence="4">
    <name>paeme6</name>
</geneLocation>
<protein>
    <recommendedName>
        <fullName evidence="5">Toprim domain-containing protein</fullName>
    </recommendedName>
</protein>
<evidence type="ECO:0000259" key="2">
    <source>
        <dbReference type="Pfam" id="PF23639"/>
    </source>
</evidence>
<evidence type="ECO:0000259" key="1">
    <source>
        <dbReference type="Pfam" id="PF13362"/>
    </source>
</evidence>
<keyword evidence="3" id="KW-0614">Plasmid</keyword>
<accession>A0ABX6P0V0</accession>
<name>A0ABX6P0V0_AERME</name>
<dbReference type="Pfam" id="PF23639">
    <property type="entry name" value="DUF7146"/>
    <property type="match status" value="1"/>
</dbReference>
<gene>
    <name evidence="3" type="ORF">E4188_23655</name>
</gene>
<keyword evidence="4" id="KW-1185">Reference proteome</keyword>
<evidence type="ECO:0000313" key="4">
    <source>
        <dbReference type="Proteomes" id="UP000502657"/>
    </source>
</evidence>
<evidence type="ECO:0000313" key="3">
    <source>
        <dbReference type="EMBL" id="QJT41487.1"/>
    </source>
</evidence>
<dbReference type="Proteomes" id="UP000502657">
    <property type="component" value="Plasmid pAeme6"/>
</dbReference>
<feature type="domain" description="DUF7146" evidence="2">
    <location>
        <begin position="280"/>
        <end position="354"/>
    </location>
</feature>
<reference evidence="3 4" key="1">
    <citation type="submission" date="2019-03" db="EMBL/GenBank/DDBJ databases">
        <title>Novel transposon Tn6433 accelerates the dissemination of tet(E) in Aeromonas from aerobic biofilm under oxytetracycline stress.</title>
        <authorList>
            <person name="Shi Y."/>
            <person name="Tian Z."/>
            <person name="Zhang Y."/>
            <person name="Zhang H."/>
            <person name="Yang M."/>
        </authorList>
    </citation>
    <scope>NUCLEOTIDE SEQUENCE [LARGE SCALE GENOMIC DNA]</scope>
    <source>
        <strain evidence="3 4">R50-22</strain>
        <plasmid evidence="4">paeme6</plasmid>
    </source>
</reference>
<dbReference type="CDD" id="cd01029">
    <property type="entry name" value="TOPRIM_primases"/>
    <property type="match status" value="1"/>
</dbReference>
<dbReference type="InterPro" id="IPR055570">
    <property type="entry name" value="DUF7146"/>
</dbReference>
<dbReference type="InterPro" id="IPR006171">
    <property type="entry name" value="TOPRIM_dom"/>
</dbReference>
<organism evidence="3 4">
    <name type="scientific">Aeromonas media</name>
    <dbReference type="NCBI Taxonomy" id="651"/>
    <lineage>
        <taxon>Bacteria</taxon>
        <taxon>Pseudomonadati</taxon>
        <taxon>Pseudomonadota</taxon>
        <taxon>Gammaproteobacteria</taxon>
        <taxon>Aeromonadales</taxon>
        <taxon>Aeromonadaceae</taxon>
        <taxon>Aeromonas</taxon>
    </lineage>
</organism>
<evidence type="ECO:0008006" key="5">
    <source>
        <dbReference type="Google" id="ProtNLM"/>
    </source>
</evidence>
<dbReference type="Pfam" id="PF13362">
    <property type="entry name" value="Toprim_3"/>
    <property type="match status" value="1"/>
</dbReference>
<feature type="domain" description="Toprim" evidence="1">
    <location>
        <begin position="372"/>
        <end position="467"/>
    </location>
</feature>
<proteinExistence type="predicted"/>
<sequence length="478" mass="52553">MQAPARTPCNRAKWGTPTTWSNDMHYEIVADDLAAYLNDNRLWVEAYKHLGLFGDATRGFIPGKKAPKTSCPRHGGRSGEAFGLIHRGKLDSEATGVGVCNSCGVMSGFSIVMEETNWPFPKVLEQLAIASGYMDGITSGVFSPPPKSPMQLAWEKERAEEDARRDQAVANKNAQLWDEAWPLTKPQAEPAIRYLRNRKILSKVASLGGEVRLHPGVRYIDMNYGQCIITLEPKGMRYWWLDKNGHNTTQPAGERQSTQKELIEEAVDLAHPSAKLARLAISQMPDHIKAAITSHKAVFHKGVAFKLDLGKHPCILCRIRDPSGKPVSLHQTFITSDGLKAPVPKVKKLRPSVSTAPISGGAVQLCPPTPVLAVAEGLETLLSVESATGMQGWGLLNATLMGNWIVCMGVKHVYIWEDADPAGEVNAAKLEKNLLSAGIKVTRCNPKLIRPESDMDWNDILVNYGPDVFPHSDWLQHV</sequence>